<dbReference type="PANTHER" id="PTHR42776">
    <property type="entry name" value="SERINE PEPTIDASE S9 FAMILY MEMBER"/>
    <property type="match status" value="1"/>
</dbReference>
<evidence type="ECO:0000313" key="5">
    <source>
        <dbReference type="Proteomes" id="UP000663856"/>
    </source>
</evidence>
<dbReference type="EMBL" id="CAJNRF010012085">
    <property type="protein sequence ID" value="CAF2137330.1"/>
    <property type="molecule type" value="Genomic_DNA"/>
</dbReference>
<dbReference type="PANTHER" id="PTHR42776:SF13">
    <property type="entry name" value="DIPEPTIDYL-PEPTIDASE 5"/>
    <property type="match status" value="1"/>
</dbReference>
<name>A0A816WR49_9BILA</name>
<dbReference type="Pfam" id="PF00326">
    <property type="entry name" value="Peptidase_S9"/>
    <property type="match status" value="1"/>
</dbReference>
<dbReference type="GO" id="GO:0004252">
    <property type="term" value="F:serine-type endopeptidase activity"/>
    <property type="evidence" value="ECO:0007669"/>
    <property type="project" value="TreeGrafter"/>
</dbReference>
<accession>A0A816WR49</accession>
<dbReference type="AlphaFoldDB" id="A0A816WR49"/>
<evidence type="ECO:0000256" key="1">
    <source>
        <dbReference type="ARBA" id="ARBA00022729"/>
    </source>
</evidence>
<comment type="caution">
    <text evidence="4">The sequence shown here is derived from an EMBL/GenBank/DDBJ whole genome shotgun (WGS) entry which is preliminary data.</text>
</comment>
<evidence type="ECO:0000313" key="4">
    <source>
        <dbReference type="EMBL" id="CAF2137330.1"/>
    </source>
</evidence>
<proteinExistence type="predicted"/>
<dbReference type="SUPFAM" id="SSF53474">
    <property type="entry name" value="alpha/beta-Hydrolases"/>
    <property type="match status" value="1"/>
</dbReference>
<keyword evidence="1" id="KW-0732">Signal</keyword>
<protein>
    <recommendedName>
        <fullName evidence="3">Peptidase S9 prolyl oligopeptidase catalytic domain-containing protein</fullName>
    </recommendedName>
</protein>
<evidence type="ECO:0000259" key="3">
    <source>
        <dbReference type="Pfam" id="PF00326"/>
    </source>
</evidence>
<evidence type="ECO:0000256" key="2">
    <source>
        <dbReference type="ARBA" id="ARBA00022801"/>
    </source>
</evidence>
<sequence length="128" mass="15052">MEIRNFSRFKSVTRTCLRLPSQLIDPYQFLAPTSIGRALTLHMIHVRIENIRSIRINSNWTQPMLIIVGAHDYRIPETQGIGTFTALQRRGIPSRLLYFPTENHWVLNPLHSVAWYEEVLGWMRKYTS</sequence>
<dbReference type="Gene3D" id="3.40.50.1820">
    <property type="entry name" value="alpha/beta hydrolase"/>
    <property type="match status" value="1"/>
</dbReference>
<keyword evidence="2" id="KW-0378">Hydrolase</keyword>
<dbReference type="Proteomes" id="UP000663856">
    <property type="component" value="Unassembled WGS sequence"/>
</dbReference>
<dbReference type="InterPro" id="IPR001375">
    <property type="entry name" value="Peptidase_S9_cat"/>
</dbReference>
<reference evidence="4" key="1">
    <citation type="submission" date="2021-02" db="EMBL/GenBank/DDBJ databases">
        <authorList>
            <person name="Nowell W R."/>
        </authorList>
    </citation>
    <scope>NUCLEOTIDE SEQUENCE</scope>
</reference>
<gene>
    <name evidence="4" type="ORF">WKI299_LOCUS27603</name>
</gene>
<dbReference type="InterPro" id="IPR029058">
    <property type="entry name" value="AB_hydrolase_fold"/>
</dbReference>
<dbReference type="GO" id="GO:0006508">
    <property type="term" value="P:proteolysis"/>
    <property type="evidence" value="ECO:0007669"/>
    <property type="project" value="InterPro"/>
</dbReference>
<organism evidence="4 5">
    <name type="scientific">Rotaria magnacalcarata</name>
    <dbReference type="NCBI Taxonomy" id="392030"/>
    <lineage>
        <taxon>Eukaryota</taxon>
        <taxon>Metazoa</taxon>
        <taxon>Spiralia</taxon>
        <taxon>Gnathifera</taxon>
        <taxon>Rotifera</taxon>
        <taxon>Eurotatoria</taxon>
        <taxon>Bdelloidea</taxon>
        <taxon>Philodinida</taxon>
        <taxon>Philodinidae</taxon>
        <taxon>Rotaria</taxon>
    </lineage>
</organism>
<feature type="domain" description="Peptidase S9 prolyl oligopeptidase catalytic" evidence="3">
    <location>
        <begin position="57"/>
        <end position="127"/>
    </location>
</feature>